<dbReference type="Proteomes" id="UP001215598">
    <property type="component" value="Unassembled WGS sequence"/>
</dbReference>
<accession>A0AAD7JEV0</accession>
<reference evidence="2" key="1">
    <citation type="submission" date="2023-03" db="EMBL/GenBank/DDBJ databases">
        <title>Massive genome expansion in bonnet fungi (Mycena s.s.) driven by repeated elements and novel gene families across ecological guilds.</title>
        <authorList>
            <consortium name="Lawrence Berkeley National Laboratory"/>
            <person name="Harder C.B."/>
            <person name="Miyauchi S."/>
            <person name="Viragh M."/>
            <person name="Kuo A."/>
            <person name="Thoen E."/>
            <person name="Andreopoulos B."/>
            <person name="Lu D."/>
            <person name="Skrede I."/>
            <person name="Drula E."/>
            <person name="Henrissat B."/>
            <person name="Morin E."/>
            <person name="Kohler A."/>
            <person name="Barry K."/>
            <person name="LaButti K."/>
            <person name="Morin E."/>
            <person name="Salamov A."/>
            <person name="Lipzen A."/>
            <person name="Mereny Z."/>
            <person name="Hegedus B."/>
            <person name="Baldrian P."/>
            <person name="Stursova M."/>
            <person name="Weitz H."/>
            <person name="Taylor A."/>
            <person name="Grigoriev I.V."/>
            <person name="Nagy L.G."/>
            <person name="Martin F."/>
            <person name="Kauserud H."/>
        </authorList>
    </citation>
    <scope>NUCLEOTIDE SEQUENCE</scope>
    <source>
        <strain evidence="2">CBHHK182m</strain>
    </source>
</reference>
<dbReference type="Gene3D" id="3.30.710.10">
    <property type="entry name" value="Potassium Channel Kv1.1, Chain A"/>
    <property type="match status" value="1"/>
</dbReference>
<proteinExistence type="predicted"/>
<evidence type="ECO:0008006" key="4">
    <source>
        <dbReference type="Google" id="ProtNLM"/>
    </source>
</evidence>
<gene>
    <name evidence="2" type="ORF">B0H16DRAFT_1311261</name>
    <name evidence="1" type="ORF">B0H16DRAFT_1334510</name>
</gene>
<dbReference type="InterPro" id="IPR011333">
    <property type="entry name" value="SKP1/BTB/POZ_sf"/>
</dbReference>
<dbReference type="AlphaFoldDB" id="A0AAD7JEV0"/>
<name>A0AAD7JEV0_9AGAR</name>
<evidence type="ECO:0000313" key="1">
    <source>
        <dbReference type="EMBL" id="KAJ7722829.1"/>
    </source>
</evidence>
<comment type="caution">
    <text evidence="2">The sequence shown here is derived from an EMBL/GenBank/DDBJ whole genome shotgun (WGS) entry which is preliminary data.</text>
</comment>
<evidence type="ECO:0000313" key="2">
    <source>
        <dbReference type="EMBL" id="KAJ7763425.1"/>
    </source>
</evidence>
<evidence type="ECO:0000313" key="3">
    <source>
        <dbReference type="Proteomes" id="UP001215598"/>
    </source>
</evidence>
<protein>
    <recommendedName>
        <fullName evidence="4">BTB domain-containing protein</fullName>
    </recommendedName>
</protein>
<keyword evidence="3" id="KW-1185">Reference proteome</keyword>
<dbReference type="EMBL" id="JARKIB010000030">
    <property type="protein sequence ID" value="KAJ7763425.1"/>
    <property type="molecule type" value="Genomic_DNA"/>
</dbReference>
<organism evidence="2 3">
    <name type="scientific">Mycena metata</name>
    <dbReference type="NCBI Taxonomy" id="1033252"/>
    <lineage>
        <taxon>Eukaryota</taxon>
        <taxon>Fungi</taxon>
        <taxon>Dikarya</taxon>
        <taxon>Basidiomycota</taxon>
        <taxon>Agaricomycotina</taxon>
        <taxon>Agaricomycetes</taxon>
        <taxon>Agaricomycetidae</taxon>
        <taxon>Agaricales</taxon>
        <taxon>Marasmiineae</taxon>
        <taxon>Mycenaceae</taxon>
        <taxon>Mycena</taxon>
    </lineage>
</organism>
<sequence length="291" mass="33181">MCGKYKQHPKFWYSDGSIVVRVDDETVFRIHKSMLEKLSDDMRSILAIPDGKDPRDPTREGSGAYPLHIQGIAVIEWTDFLQWMYRAEWESLGKSDEERERICTSLLKLADKWNIEPAKKCAIENLQTMNLRPARLVQLAGMFDIPDWVGPAVTKILEDKVTTLSTDDTSALGLRVYTMLVKAQSLLEVETRRIAFVPPAIAKDPSWQCKNHASCRATWPKVWFEKIGKRLLHAANPLQLKDIKMEVLRQSFGLSDFCELDVQALVVGTTFPHEQIIPACAARIVEYHKSL</sequence>
<dbReference type="EMBL" id="JARKIB010000216">
    <property type="protein sequence ID" value="KAJ7722829.1"/>
    <property type="molecule type" value="Genomic_DNA"/>
</dbReference>